<dbReference type="AlphaFoldDB" id="A0A0F4PP81"/>
<dbReference type="PATRIC" id="fig|151081.8.peg.796"/>
<dbReference type="Proteomes" id="UP000033664">
    <property type="component" value="Unassembled WGS sequence"/>
</dbReference>
<dbReference type="InterPro" id="IPR020019">
    <property type="entry name" value="AcTrfase_PglD-like"/>
</dbReference>
<feature type="binding site" evidence="6">
    <location>
        <position position="70"/>
    </location>
    <ligand>
        <name>substrate</name>
    </ligand>
</feature>
<evidence type="ECO:0000256" key="5">
    <source>
        <dbReference type="PIRSR" id="PIRSR620019-1"/>
    </source>
</evidence>
<keyword evidence="9" id="KW-1185">Reference proteome</keyword>
<feature type="active site" description="Proton acceptor" evidence="5">
    <location>
        <position position="140"/>
    </location>
</feature>
<evidence type="ECO:0000313" key="8">
    <source>
        <dbReference type="EMBL" id="KJY97227.1"/>
    </source>
</evidence>
<dbReference type="OrthoDB" id="9794407at2"/>
<dbReference type="InterPro" id="IPR011004">
    <property type="entry name" value="Trimer_LpxA-like_sf"/>
</dbReference>
<name>A0A0F4PP81_9GAMM</name>
<dbReference type="PROSITE" id="PS00101">
    <property type="entry name" value="HEXAPEP_TRANSFERASES"/>
    <property type="match status" value="1"/>
</dbReference>
<dbReference type="CDD" id="cd03360">
    <property type="entry name" value="LbH_AT_putative"/>
    <property type="match status" value="1"/>
</dbReference>
<organism evidence="8 9">
    <name type="scientific">Pseudoalteromonas ruthenica</name>
    <dbReference type="NCBI Taxonomy" id="151081"/>
    <lineage>
        <taxon>Bacteria</taxon>
        <taxon>Pseudomonadati</taxon>
        <taxon>Pseudomonadota</taxon>
        <taxon>Gammaproteobacteria</taxon>
        <taxon>Alteromonadales</taxon>
        <taxon>Pseudoalteromonadaceae</taxon>
        <taxon>Pseudoalteromonas</taxon>
    </lineage>
</organism>
<keyword evidence="3" id="KW-0677">Repeat</keyword>
<dbReference type="Gene3D" id="3.40.50.20">
    <property type="match status" value="1"/>
</dbReference>
<proteinExistence type="inferred from homology"/>
<feature type="site" description="Increases basicity of active site His" evidence="5">
    <location>
        <position position="141"/>
    </location>
</feature>
<dbReference type="InterPro" id="IPR001451">
    <property type="entry name" value="Hexapep"/>
</dbReference>
<dbReference type="InterPro" id="IPR050179">
    <property type="entry name" value="Trans_hexapeptide_repeat"/>
</dbReference>
<dbReference type="RefSeq" id="WP_045978590.1">
    <property type="nucleotide sequence ID" value="NZ_JXXY01000003.1"/>
</dbReference>
<evidence type="ECO:0000313" key="9">
    <source>
        <dbReference type="Proteomes" id="UP000033664"/>
    </source>
</evidence>
<dbReference type="GO" id="GO:0016746">
    <property type="term" value="F:acyltransferase activity"/>
    <property type="evidence" value="ECO:0007669"/>
    <property type="project" value="UniProtKB-KW"/>
</dbReference>
<dbReference type="GeneID" id="58229921"/>
<dbReference type="EMBL" id="JXXZ01000013">
    <property type="protein sequence ID" value="KJY97227.1"/>
    <property type="molecule type" value="Genomic_DNA"/>
</dbReference>
<dbReference type="SUPFAM" id="SSF51161">
    <property type="entry name" value="Trimeric LpxA-like enzymes"/>
    <property type="match status" value="1"/>
</dbReference>
<evidence type="ECO:0000256" key="2">
    <source>
        <dbReference type="ARBA" id="ARBA00022679"/>
    </source>
</evidence>
<evidence type="ECO:0000259" key="7">
    <source>
        <dbReference type="Pfam" id="PF17836"/>
    </source>
</evidence>
<feature type="binding site" evidence="6">
    <location>
        <position position="149"/>
    </location>
    <ligand>
        <name>acetyl-CoA</name>
        <dbReference type="ChEBI" id="CHEBI:57288"/>
    </ligand>
</feature>
<accession>A0A0F4PP81</accession>
<comment type="caution">
    <text evidence="8">The sequence shown here is derived from an EMBL/GenBank/DDBJ whole genome shotgun (WGS) entry which is preliminary data.</text>
</comment>
<protein>
    <recommendedName>
        <fullName evidence="7">PglD N-terminal domain-containing protein</fullName>
    </recommendedName>
</protein>
<feature type="domain" description="PglD N-terminal" evidence="7">
    <location>
        <begin position="6"/>
        <end position="70"/>
    </location>
</feature>
<dbReference type="InterPro" id="IPR018357">
    <property type="entry name" value="Hexapep_transf_CS"/>
</dbReference>
<evidence type="ECO:0000256" key="4">
    <source>
        <dbReference type="ARBA" id="ARBA00023315"/>
    </source>
</evidence>
<sequence length="210" mass="21751">MNKPAILIFGAGGHASVLADILMKQGQPLTAVFSPQSIQRQALIGITHYKDDQDVTLFNPEDYQVVIGIGPQPYGDSRSKLASNLQSRGYRFATVIADSAEVSTYASVQLGGQVLSGAIINAGAHIEQHVVVNTRALIEHDCKVASFSHIAPGAVLLGGAEIGPHAYIGAGATVLPSVKVGAGAVVGAGALVDRDVESNAVVYGVRAKQK</sequence>
<keyword evidence="2" id="KW-0808">Transferase</keyword>
<evidence type="ECO:0000256" key="3">
    <source>
        <dbReference type="ARBA" id="ARBA00022737"/>
    </source>
</evidence>
<dbReference type="Pfam" id="PF17836">
    <property type="entry name" value="PglD_N"/>
    <property type="match status" value="1"/>
</dbReference>
<comment type="similarity">
    <text evidence="1">Belongs to the transferase hexapeptide repeat family.</text>
</comment>
<dbReference type="PANTHER" id="PTHR43300:SF7">
    <property type="entry name" value="UDP-N-ACETYLBACILLOSAMINE N-ACETYLTRANSFERASE"/>
    <property type="match status" value="1"/>
</dbReference>
<dbReference type="InterPro" id="IPR041561">
    <property type="entry name" value="PglD_N"/>
</dbReference>
<reference evidence="8 9" key="1">
    <citation type="journal article" date="2015" name="BMC Genomics">
        <title>Genome mining reveals unlocked bioactive potential of marine Gram-negative bacteria.</title>
        <authorList>
            <person name="Machado H."/>
            <person name="Sonnenschein E.C."/>
            <person name="Melchiorsen J."/>
            <person name="Gram L."/>
        </authorList>
    </citation>
    <scope>NUCLEOTIDE SEQUENCE [LARGE SCALE GENOMIC DNA]</scope>
    <source>
        <strain evidence="8 9">S3137</strain>
    </source>
</reference>
<keyword evidence="4" id="KW-0012">Acyltransferase</keyword>
<evidence type="ECO:0000256" key="1">
    <source>
        <dbReference type="ARBA" id="ARBA00007274"/>
    </source>
</evidence>
<dbReference type="Gene3D" id="2.160.10.10">
    <property type="entry name" value="Hexapeptide repeat proteins"/>
    <property type="match status" value="1"/>
</dbReference>
<dbReference type="NCBIfam" id="TIGR03570">
    <property type="entry name" value="NeuD_NnaD"/>
    <property type="match status" value="1"/>
</dbReference>
<dbReference type="PANTHER" id="PTHR43300">
    <property type="entry name" value="ACETYLTRANSFERASE"/>
    <property type="match status" value="1"/>
</dbReference>
<dbReference type="Pfam" id="PF00132">
    <property type="entry name" value="Hexapep"/>
    <property type="match status" value="1"/>
</dbReference>
<gene>
    <name evidence="8" type="ORF">TW72_15580</name>
</gene>
<evidence type="ECO:0000256" key="6">
    <source>
        <dbReference type="PIRSR" id="PIRSR620019-2"/>
    </source>
</evidence>